<evidence type="ECO:0000313" key="2">
    <source>
        <dbReference type="Proteomes" id="UP001060085"/>
    </source>
</evidence>
<dbReference type="EMBL" id="CM044707">
    <property type="protein sequence ID" value="KAI5654180.1"/>
    <property type="molecule type" value="Genomic_DNA"/>
</dbReference>
<evidence type="ECO:0000313" key="1">
    <source>
        <dbReference type="EMBL" id="KAI5654180.1"/>
    </source>
</evidence>
<reference evidence="2" key="1">
    <citation type="journal article" date="2023" name="Nat. Plants">
        <title>Single-cell RNA sequencing provides a high-resolution roadmap for understanding the multicellular compartmentation of specialized metabolism.</title>
        <authorList>
            <person name="Sun S."/>
            <person name="Shen X."/>
            <person name="Li Y."/>
            <person name="Li Y."/>
            <person name="Wang S."/>
            <person name="Li R."/>
            <person name="Zhang H."/>
            <person name="Shen G."/>
            <person name="Guo B."/>
            <person name="Wei J."/>
            <person name="Xu J."/>
            <person name="St-Pierre B."/>
            <person name="Chen S."/>
            <person name="Sun C."/>
        </authorList>
    </citation>
    <scope>NUCLEOTIDE SEQUENCE [LARGE SCALE GENOMIC DNA]</scope>
</reference>
<gene>
    <name evidence="1" type="ORF">M9H77_31367</name>
</gene>
<dbReference type="Proteomes" id="UP001060085">
    <property type="component" value="Linkage Group LG07"/>
</dbReference>
<name>A0ACC0A0X8_CATRO</name>
<proteinExistence type="predicted"/>
<accession>A0ACC0A0X8</accession>
<keyword evidence="2" id="KW-1185">Reference proteome</keyword>
<comment type="caution">
    <text evidence="1">The sequence shown here is derived from an EMBL/GenBank/DDBJ whole genome shotgun (WGS) entry which is preliminary data.</text>
</comment>
<organism evidence="1 2">
    <name type="scientific">Catharanthus roseus</name>
    <name type="common">Madagascar periwinkle</name>
    <name type="synonym">Vinca rosea</name>
    <dbReference type="NCBI Taxonomy" id="4058"/>
    <lineage>
        <taxon>Eukaryota</taxon>
        <taxon>Viridiplantae</taxon>
        <taxon>Streptophyta</taxon>
        <taxon>Embryophyta</taxon>
        <taxon>Tracheophyta</taxon>
        <taxon>Spermatophyta</taxon>
        <taxon>Magnoliopsida</taxon>
        <taxon>eudicotyledons</taxon>
        <taxon>Gunneridae</taxon>
        <taxon>Pentapetalae</taxon>
        <taxon>asterids</taxon>
        <taxon>lamiids</taxon>
        <taxon>Gentianales</taxon>
        <taxon>Apocynaceae</taxon>
        <taxon>Rauvolfioideae</taxon>
        <taxon>Vinceae</taxon>
        <taxon>Catharanthinae</taxon>
        <taxon>Catharanthus</taxon>
    </lineage>
</organism>
<sequence>MRVSSAAEKSEQIKTHQRSFYTRIQRNMECHSWAPWTKSGSQNGVIRIKFWHLVVKTTQTPYKRLITKQTHSHITGQNRLQTLGAPTRSALGSTSISSPSWLYERWPSHHRA</sequence>
<protein>
    <submittedName>
        <fullName evidence="1">Uncharacterized protein</fullName>
    </submittedName>
</protein>